<reference evidence="1" key="1">
    <citation type="submission" date="2021-02" db="EMBL/GenBank/DDBJ databases">
        <title>The CRISPR/cas machinery reduction and long-range gene transfer in the hot spring cyanobacterium Synechococcus.</title>
        <authorList>
            <person name="Dvorak P."/>
            <person name="Jahodarova E."/>
            <person name="Hasler P."/>
            <person name="Poulickova A."/>
        </authorList>
    </citation>
    <scope>NUCLEOTIDE SEQUENCE</scope>
    <source>
        <strain evidence="1">Rupite</strain>
    </source>
</reference>
<protein>
    <submittedName>
        <fullName evidence="1">Uncharacterized protein</fullName>
    </submittedName>
</protein>
<evidence type="ECO:0000313" key="1">
    <source>
        <dbReference type="EMBL" id="MCJ2543517.1"/>
    </source>
</evidence>
<comment type="caution">
    <text evidence="1">The sequence shown here is derived from an EMBL/GenBank/DDBJ whole genome shotgun (WGS) entry which is preliminary data.</text>
</comment>
<organism evidence="1 2">
    <name type="scientific">Thermostichus vulcanus str. 'Rupite'</name>
    <dbReference type="NCBI Taxonomy" id="2813851"/>
    <lineage>
        <taxon>Bacteria</taxon>
        <taxon>Bacillati</taxon>
        <taxon>Cyanobacteriota</taxon>
        <taxon>Cyanophyceae</taxon>
        <taxon>Thermostichales</taxon>
        <taxon>Thermostichaceae</taxon>
        <taxon>Thermostichus</taxon>
    </lineage>
</organism>
<dbReference type="Proteomes" id="UP000830835">
    <property type="component" value="Unassembled WGS sequence"/>
</dbReference>
<dbReference type="EMBL" id="JAFIRA010000030">
    <property type="protein sequence ID" value="MCJ2543517.1"/>
    <property type="molecule type" value="Genomic_DNA"/>
</dbReference>
<proteinExistence type="predicted"/>
<name>A0ABT0CCK4_THEVL</name>
<keyword evidence="2" id="KW-1185">Reference proteome</keyword>
<gene>
    <name evidence="1" type="ORF">JX360_11450</name>
</gene>
<sequence length="159" mass="18179">MSIAGIAVSTLSELYERAEGRHKYPEGLEGNLLRFFLSFKKAFDNKNERTLSHLISNRYYSSSFVNKNKKDLVNYFGRVFDQLPFFIYPNLEIEICTEPDIVEGNLIYLVIMAFINLEIFAIPVDISRFPLGTDGRIGILLEKDPASGVFRIVNMEALD</sequence>
<accession>A0ABT0CCK4</accession>
<evidence type="ECO:0000313" key="2">
    <source>
        <dbReference type="Proteomes" id="UP000830835"/>
    </source>
</evidence>
<dbReference type="RefSeq" id="WP_244350946.1">
    <property type="nucleotide sequence ID" value="NZ_JAFIRA010000030.1"/>
</dbReference>